<reference evidence="1 2" key="1">
    <citation type="submission" date="2014-11" db="EMBL/GenBank/DDBJ databases">
        <title>Genome sequence of Flavihumibacter solisilvae 3-3.</title>
        <authorList>
            <person name="Zhou G."/>
            <person name="Li M."/>
            <person name="Wang G."/>
        </authorList>
    </citation>
    <scope>NUCLEOTIDE SEQUENCE [LARGE SCALE GENOMIC DNA]</scope>
    <source>
        <strain evidence="1 2">3-3</strain>
    </source>
</reference>
<comment type="caution">
    <text evidence="1">The sequence shown here is derived from an EMBL/GenBank/DDBJ whole genome shotgun (WGS) entry which is preliminary data.</text>
</comment>
<proteinExistence type="predicted"/>
<dbReference type="AlphaFoldDB" id="A0A0C1KS44"/>
<evidence type="ECO:0008006" key="3">
    <source>
        <dbReference type="Google" id="ProtNLM"/>
    </source>
</evidence>
<accession>A0A0C1KS44</accession>
<dbReference type="EMBL" id="JSVC01000051">
    <property type="protein sequence ID" value="KIC90271.1"/>
    <property type="molecule type" value="Genomic_DNA"/>
</dbReference>
<evidence type="ECO:0000313" key="1">
    <source>
        <dbReference type="EMBL" id="KIC90271.1"/>
    </source>
</evidence>
<keyword evidence="2" id="KW-1185">Reference proteome</keyword>
<dbReference type="OrthoDB" id="1452259at2"/>
<name>A0A0C1KS44_9BACT</name>
<organism evidence="1 2">
    <name type="scientific">Flavihumibacter solisilvae</name>
    <dbReference type="NCBI Taxonomy" id="1349421"/>
    <lineage>
        <taxon>Bacteria</taxon>
        <taxon>Pseudomonadati</taxon>
        <taxon>Bacteroidota</taxon>
        <taxon>Chitinophagia</taxon>
        <taxon>Chitinophagales</taxon>
        <taxon>Chitinophagaceae</taxon>
        <taxon>Flavihumibacter</taxon>
    </lineage>
</organism>
<gene>
    <name evidence="1" type="ORF">OI18_23315</name>
</gene>
<protein>
    <recommendedName>
        <fullName evidence="3">Lipoprotein</fullName>
    </recommendedName>
</protein>
<dbReference type="Proteomes" id="UP000031408">
    <property type="component" value="Unassembled WGS sequence"/>
</dbReference>
<sequence>MKFGVIIFVFSLFSCVSKEANNKEVQKDASKLTERPKFHPTYTDELEDTVRTLDLSYVAWACQCANWIKASEHEQYQESGGLAERSMFVEPADSTLTLADTIGYTGDVIRFTGQFYKEKGYPKNYPVTEMNPEKAKVFRYTKYKILSSGYVNFREK</sequence>
<dbReference type="RefSeq" id="WP_039144735.1">
    <property type="nucleotide sequence ID" value="NZ_JSVC01000051.1"/>
</dbReference>
<evidence type="ECO:0000313" key="2">
    <source>
        <dbReference type="Proteomes" id="UP000031408"/>
    </source>
</evidence>